<reference evidence="2 3" key="1">
    <citation type="journal article" date="2014" name="Nat. Genet.">
        <title>Genome sequence of the hot pepper provides insights into the evolution of pungency in Capsicum species.</title>
        <authorList>
            <person name="Kim S."/>
            <person name="Park M."/>
            <person name="Yeom S.I."/>
            <person name="Kim Y.M."/>
            <person name="Lee J.M."/>
            <person name="Lee H.A."/>
            <person name="Seo E."/>
            <person name="Choi J."/>
            <person name="Cheong K."/>
            <person name="Kim K.T."/>
            <person name="Jung K."/>
            <person name="Lee G.W."/>
            <person name="Oh S.K."/>
            <person name="Bae C."/>
            <person name="Kim S.B."/>
            <person name="Lee H.Y."/>
            <person name="Kim S.Y."/>
            <person name="Kim M.S."/>
            <person name="Kang B.C."/>
            <person name="Jo Y.D."/>
            <person name="Yang H.B."/>
            <person name="Jeong H.J."/>
            <person name="Kang W.H."/>
            <person name="Kwon J.K."/>
            <person name="Shin C."/>
            <person name="Lim J.Y."/>
            <person name="Park J.H."/>
            <person name="Huh J.H."/>
            <person name="Kim J.S."/>
            <person name="Kim B.D."/>
            <person name="Cohen O."/>
            <person name="Paran I."/>
            <person name="Suh M.C."/>
            <person name="Lee S.B."/>
            <person name="Kim Y.K."/>
            <person name="Shin Y."/>
            <person name="Noh S.J."/>
            <person name="Park J."/>
            <person name="Seo Y.S."/>
            <person name="Kwon S.Y."/>
            <person name="Kim H.A."/>
            <person name="Park J.M."/>
            <person name="Kim H.J."/>
            <person name="Choi S.B."/>
            <person name="Bosland P.W."/>
            <person name="Reeves G."/>
            <person name="Jo S.H."/>
            <person name="Lee B.W."/>
            <person name="Cho H.T."/>
            <person name="Choi H.S."/>
            <person name="Lee M.S."/>
            <person name="Yu Y."/>
            <person name="Do Choi Y."/>
            <person name="Park B.S."/>
            <person name="van Deynze A."/>
            <person name="Ashrafi H."/>
            <person name="Hill T."/>
            <person name="Kim W.T."/>
            <person name="Pai H.S."/>
            <person name="Ahn H.K."/>
            <person name="Yeam I."/>
            <person name="Giovannoni J.J."/>
            <person name="Rose J.K."/>
            <person name="Sorensen I."/>
            <person name="Lee S.J."/>
            <person name="Kim R.W."/>
            <person name="Choi I.Y."/>
            <person name="Choi B.S."/>
            <person name="Lim J.S."/>
            <person name="Lee Y.H."/>
            <person name="Choi D."/>
        </authorList>
    </citation>
    <scope>NUCLEOTIDE SEQUENCE [LARGE SCALE GENOMIC DNA]</scope>
    <source>
        <strain evidence="3">cv. CM334</strain>
    </source>
</reference>
<evidence type="ECO:0000313" key="3">
    <source>
        <dbReference type="Proteomes" id="UP000222542"/>
    </source>
</evidence>
<protein>
    <submittedName>
        <fullName evidence="2">Uncharacterized protein</fullName>
    </submittedName>
</protein>
<dbReference type="EMBL" id="AYRZ02000002">
    <property type="protein sequence ID" value="PHT91604.1"/>
    <property type="molecule type" value="Genomic_DNA"/>
</dbReference>
<feature type="region of interest" description="Disordered" evidence="1">
    <location>
        <begin position="35"/>
        <end position="169"/>
    </location>
</feature>
<keyword evidence="3" id="KW-1185">Reference proteome</keyword>
<name>A0A2G3ABK3_CAPAN</name>
<evidence type="ECO:0000256" key="1">
    <source>
        <dbReference type="SAM" id="MobiDB-lite"/>
    </source>
</evidence>
<sequence>MGNSSFNRDQYNMMYRSCELMKPEEWSSSLYNAPEVKSNEKKNLPPNLPPVVEMTKNKEVKNDITLETPKEKIVEPSKIDPGEDQENNIKAKKTSDVDKVQHSVSELNKLDEVQYSPSTPKMSDKGQYPPSTPNKSDGKLAQFEASYASSPRYSPSTPSKSDGTSSNDEDSLLRLLLLTESGLLDEPRDAVPVMGGVLASIVPAGFNISR</sequence>
<gene>
    <name evidence="2" type="ORF">T459_06717</name>
</gene>
<dbReference type="Gramene" id="PHT91604">
    <property type="protein sequence ID" value="PHT91604"/>
    <property type="gene ID" value="T459_06717"/>
</dbReference>
<accession>A0A2G3ABK3</accession>
<organism evidence="2 3">
    <name type="scientific">Capsicum annuum</name>
    <name type="common">Capsicum pepper</name>
    <dbReference type="NCBI Taxonomy" id="4072"/>
    <lineage>
        <taxon>Eukaryota</taxon>
        <taxon>Viridiplantae</taxon>
        <taxon>Streptophyta</taxon>
        <taxon>Embryophyta</taxon>
        <taxon>Tracheophyta</taxon>
        <taxon>Spermatophyta</taxon>
        <taxon>Magnoliopsida</taxon>
        <taxon>eudicotyledons</taxon>
        <taxon>Gunneridae</taxon>
        <taxon>Pentapetalae</taxon>
        <taxon>asterids</taxon>
        <taxon>lamiids</taxon>
        <taxon>Solanales</taxon>
        <taxon>Solanaceae</taxon>
        <taxon>Solanoideae</taxon>
        <taxon>Capsiceae</taxon>
        <taxon>Capsicum</taxon>
    </lineage>
</organism>
<proteinExistence type="predicted"/>
<dbReference type="Proteomes" id="UP000222542">
    <property type="component" value="Unassembled WGS sequence"/>
</dbReference>
<feature type="compositionally biased region" description="Basic and acidic residues" evidence="1">
    <location>
        <begin position="55"/>
        <end position="101"/>
    </location>
</feature>
<feature type="compositionally biased region" description="Low complexity" evidence="1">
    <location>
        <begin position="145"/>
        <end position="161"/>
    </location>
</feature>
<comment type="caution">
    <text evidence="2">The sequence shown here is derived from an EMBL/GenBank/DDBJ whole genome shotgun (WGS) entry which is preliminary data.</text>
</comment>
<reference evidence="2 3" key="2">
    <citation type="journal article" date="2017" name="Genome Biol.">
        <title>New reference genome sequences of hot pepper reveal the massive evolution of plant disease-resistance genes by retroduplication.</title>
        <authorList>
            <person name="Kim S."/>
            <person name="Park J."/>
            <person name="Yeom S.I."/>
            <person name="Kim Y.M."/>
            <person name="Seo E."/>
            <person name="Kim K.T."/>
            <person name="Kim M.S."/>
            <person name="Lee J.M."/>
            <person name="Cheong K."/>
            <person name="Shin H.S."/>
            <person name="Kim S.B."/>
            <person name="Han K."/>
            <person name="Lee J."/>
            <person name="Park M."/>
            <person name="Lee H.A."/>
            <person name="Lee H.Y."/>
            <person name="Lee Y."/>
            <person name="Oh S."/>
            <person name="Lee J.H."/>
            <person name="Choi E."/>
            <person name="Choi E."/>
            <person name="Lee S.E."/>
            <person name="Jeon J."/>
            <person name="Kim H."/>
            <person name="Choi G."/>
            <person name="Song H."/>
            <person name="Lee J."/>
            <person name="Lee S.C."/>
            <person name="Kwon J.K."/>
            <person name="Lee H.Y."/>
            <person name="Koo N."/>
            <person name="Hong Y."/>
            <person name="Kim R.W."/>
            <person name="Kang W.H."/>
            <person name="Huh J.H."/>
            <person name="Kang B.C."/>
            <person name="Yang T.J."/>
            <person name="Lee Y.H."/>
            <person name="Bennetzen J.L."/>
            <person name="Choi D."/>
        </authorList>
    </citation>
    <scope>NUCLEOTIDE SEQUENCE [LARGE SCALE GENOMIC DNA]</scope>
    <source>
        <strain evidence="3">cv. CM334</strain>
    </source>
</reference>
<dbReference type="AlphaFoldDB" id="A0A2G3ABK3"/>
<evidence type="ECO:0000313" key="2">
    <source>
        <dbReference type="EMBL" id="PHT91604.1"/>
    </source>
</evidence>